<keyword evidence="9" id="KW-0234">DNA repair</keyword>
<evidence type="ECO:0000313" key="16">
    <source>
        <dbReference type="EMBL" id="TWI90085.1"/>
    </source>
</evidence>
<keyword evidence="10" id="KW-0456">Lyase</keyword>
<keyword evidence="12" id="KW-0326">Glycosidase</keyword>
<keyword evidence="8" id="KW-0238">DNA-binding</keyword>
<dbReference type="InterPro" id="IPR012319">
    <property type="entry name" value="FPG_cat"/>
</dbReference>
<dbReference type="SUPFAM" id="SSF57716">
    <property type="entry name" value="Glucocorticoid receptor-like (DNA-binding domain)"/>
    <property type="match status" value="1"/>
</dbReference>
<feature type="domain" description="Formamidopyrimidine-DNA glycosylase catalytic" evidence="15">
    <location>
        <begin position="1"/>
        <end position="116"/>
    </location>
</feature>
<dbReference type="GO" id="GO:0140078">
    <property type="term" value="F:class I DNA-(apurinic or apyrimidinic site) endonuclease activity"/>
    <property type="evidence" value="ECO:0007669"/>
    <property type="project" value="UniProtKB-EC"/>
</dbReference>
<name>A0A562T981_9HYPH</name>
<dbReference type="SUPFAM" id="SSF46946">
    <property type="entry name" value="S13-like H2TH domain"/>
    <property type="match status" value="1"/>
</dbReference>
<evidence type="ECO:0000256" key="1">
    <source>
        <dbReference type="ARBA" id="ARBA00009409"/>
    </source>
</evidence>
<keyword evidence="16" id="KW-0540">Nuclease</keyword>
<evidence type="ECO:0000256" key="7">
    <source>
        <dbReference type="ARBA" id="ARBA00022833"/>
    </source>
</evidence>
<dbReference type="Gene3D" id="3.20.190.10">
    <property type="entry name" value="MutM-like, N-terminal"/>
    <property type="match status" value="1"/>
</dbReference>
<evidence type="ECO:0000256" key="4">
    <source>
        <dbReference type="ARBA" id="ARBA00022763"/>
    </source>
</evidence>
<dbReference type="PROSITE" id="PS51066">
    <property type="entry name" value="ZF_FPG_2"/>
    <property type="match status" value="1"/>
</dbReference>
<evidence type="ECO:0000256" key="9">
    <source>
        <dbReference type="ARBA" id="ARBA00023204"/>
    </source>
</evidence>
<evidence type="ECO:0000259" key="15">
    <source>
        <dbReference type="PROSITE" id="PS51068"/>
    </source>
</evidence>
<dbReference type="SMART" id="SM01232">
    <property type="entry name" value="H2TH"/>
    <property type="match status" value="1"/>
</dbReference>
<evidence type="ECO:0000256" key="5">
    <source>
        <dbReference type="ARBA" id="ARBA00022771"/>
    </source>
</evidence>
<dbReference type="AlphaFoldDB" id="A0A562T981"/>
<dbReference type="SUPFAM" id="SSF81624">
    <property type="entry name" value="N-terminal domain of MutM-like DNA repair proteins"/>
    <property type="match status" value="1"/>
</dbReference>
<dbReference type="CDD" id="cd08970">
    <property type="entry name" value="AcNei1_N"/>
    <property type="match status" value="1"/>
</dbReference>
<sequence>MPEGHTIHRAARDHRRIFKNRILQVSSPQGRFEDGAKALNGSTCTEVEAFGKHLIYHFGGARVLHVHLGLFGRITKRKLPAPEPKGAVRVRLIGDTHLVDINGPTACEILDPDQLARLTNRIGPDMLRADADPDRAFSRISKSRASIGKLLMNQSVIAGIGNIYRTEILWRLGLHPDMPGNLLSREQFDELWADARELLELGVKRNAIITVDQAGPGKGRYRERTNIFNKPDCPRCHGAVTRVEIETRRAFFCPSCQVLPTNWS</sequence>
<evidence type="ECO:0000256" key="2">
    <source>
        <dbReference type="ARBA" id="ARBA00012720"/>
    </source>
</evidence>
<dbReference type="PANTHER" id="PTHR42697:SF1">
    <property type="entry name" value="ENDONUCLEASE 8"/>
    <property type="match status" value="1"/>
</dbReference>
<dbReference type="GO" id="GO:0000703">
    <property type="term" value="F:oxidized pyrimidine nucleobase lesion DNA N-glycosylase activity"/>
    <property type="evidence" value="ECO:0007669"/>
    <property type="project" value="TreeGrafter"/>
</dbReference>
<evidence type="ECO:0000313" key="17">
    <source>
        <dbReference type="Proteomes" id="UP000320593"/>
    </source>
</evidence>
<evidence type="ECO:0000256" key="8">
    <source>
        <dbReference type="ARBA" id="ARBA00023125"/>
    </source>
</evidence>
<gene>
    <name evidence="16" type="ORF">JM93_01062</name>
</gene>
<dbReference type="RefSeq" id="WP_145341126.1">
    <property type="nucleotide sequence ID" value="NZ_SMLY01000086.1"/>
</dbReference>
<dbReference type="GO" id="GO:0006284">
    <property type="term" value="P:base-excision repair"/>
    <property type="evidence" value="ECO:0007669"/>
    <property type="project" value="InterPro"/>
</dbReference>
<reference evidence="16 17" key="1">
    <citation type="submission" date="2019-07" db="EMBL/GenBank/DDBJ databases">
        <title>Genomic Encyclopedia of Archaeal and Bacterial Type Strains, Phase II (KMG-II): from individual species to whole genera.</title>
        <authorList>
            <person name="Goeker M."/>
        </authorList>
    </citation>
    <scope>NUCLEOTIDE SEQUENCE [LARGE SCALE GENOMIC DNA]</scope>
    <source>
        <strain evidence="16 17">ATCC BAA-252</strain>
    </source>
</reference>
<dbReference type="Pfam" id="PF06831">
    <property type="entry name" value="H2TH"/>
    <property type="match status" value="1"/>
</dbReference>
<dbReference type="SMART" id="SM00898">
    <property type="entry name" value="Fapy_DNA_glyco"/>
    <property type="match status" value="1"/>
</dbReference>
<evidence type="ECO:0000259" key="14">
    <source>
        <dbReference type="PROSITE" id="PS51066"/>
    </source>
</evidence>
<comment type="similarity">
    <text evidence="1">Belongs to the FPG family.</text>
</comment>
<comment type="caution">
    <text evidence="16">The sequence shown here is derived from an EMBL/GenBank/DDBJ whole genome shotgun (WGS) entry which is preliminary data.</text>
</comment>
<dbReference type="EMBL" id="VLLF01000002">
    <property type="protein sequence ID" value="TWI90085.1"/>
    <property type="molecule type" value="Genomic_DNA"/>
</dbReference>
<dbReference type="EC" id="4.2.99.18" evidence="2"/>
<dbReference type="PROSITE" id="PS51068">
    <property type="entry name" value="FPG_CAT"/>
    <property type="match status" value="1"/>
</dbReference>
<keyword evidence="4" id="KW-0227">DNA damage</keyword>
<evidence type="ECO:0000256" key="11">
    <source>
        <dbReference type="ARBA" id="ARBA00023268"/>
    </source>
</evidence>
<proteinExistence type="inferred from homology"/>
<dbReference type="InterPro" id="IPR010979">
    <property type="entry name" value="Ribosomal_uS13-like_H2TH"/>
</dbReference>
<evidence type="ECO:0000256" key="10">
    <source>
        <dbReference type="ARBA" id="ARBA00023239"/>
    </source>
</evidence>
<dbReference type="InterPro" id="IPR000214">
    <property type="entry name" value="Znf_DNA_glyclase/AP_lyase"/>
</dbReference>
<dbReference type="PANTHER" id="PTHR42697">
    <property type="entry name" value="ENDONUCLEASE 8"/>
    <property type="match status" value="1"/>
</dbReference>
<keyword evidence="11" id="KW-0511">Multifunctional enzyme</keyword>
<keyword evidence="17" id="KW-1185">Reference proteome</keyword>
<dbReference type="InterPro" id="IPR015886">
    <property type="entry name" value="H2TH_FPG"/>
</dbReference>
<feature type="domain" description="FPG-type" evidence="14">
    <location>
        <begin position="226"/>
        <end position="258"/>
    </location>
</feature>
<keyword evidence="7" id="KW-0862">Zinc</keyword>
<evidence type="ECO:0000256" key="6">
    <source>
        <dbReference type="ARBA" id="ARBA00022801"/>
    </source>
</evidence>
<dbReference type="GO" id="GO:0003684">
    <property type="term" value="F:damaged DNA binding"/>
    <property type="evidence" value="ECO:0007669"/>
    <property type="project" value="InterPro"/>
</dbReference>
<protein>
    <recommendedName>
        <fullName evidence="2">DNA-(apurinic or apyrimidinic site) lyase</fullName>
        <ecNumber evidence="2">4.2.99.18</ecNumber>
    </recommendedName>
</protein>
<accession>A0A562T981</accession>
<dbReference type="Pfam" id="PF01149">
    <property type="entry name" value="Fapy_DNA_glyco"/>
    <property type="match status" value="1"/>
</dbReference>
<evidence type="ECO:0000256" key="3">
    <source>
        <dbReference type="ARBA" id="ARBA00022723"/>
    </source>
</evidence>
<keyword evidence="16" id="KW-0255">Endonuclease</keyword>
<dbReference type="Gene3D" id="1.10.8.50">
    <property type="match status" value="1"/>
</dbReference>
<dbReference type="InterPro" id="IPR035937">
    <property type="entry name" value="FPG_N"/>
</dbReference>
<evidence type="ECO:0000256" key="13">
    <source>
        <dbReference type="PROSITE-ProRule" id="PRU00391"/>
    </source>
</evidence>
<dbReference type="GO" id="GO:0008270">
    <property type="term" value="F:zinc ion binding"/>
    <property type="evidence" value="ECO:0007669"/>
    <property type="project" value="UniProtKB-KW"/>
</dbReference>
<dbReference type="Proteomes" id="UP000320593">
    <property type="component" value="Unassembled WGS sequence"/>
</dbReference>
<evidence type="ECO:0000256" key="12">
    <source>
        <dbReference type="ARBA" id="ARBA00023295"/>
    </source>
</evidence>
<organism evidence="16 17">
    <name type="scientific">Roseibium hamelinense</name>
    <dbReference type="NCBI Taxonomy" id="150831"/>
    <lineage>
        <taxon>Bacteria</taxon>
        <taxon>Pseudomonadati</taxon>
        <taxon>Pseudomonadota</taxon>
        <taxon>Alphaproteobacteria</taxon>
        <taxon>Hyphomicrobiales</taxon>
        <taxon>Stappiaceae</taxon>
        <taxon>Roseibium</taxon>
    </lineage>
</organism>
<keyword evidence="3" id="KW-0479">Metal-binding</keyword>
<keyword evidence="6" id="KW-0378">Hydrolase</keyword>
<keyword evidence="5 13" id="KW-0863">Zinc-finger</keyword>
<dbReference type="OrthoDB" id="9800855at2"/>